<dbReference type="SUPFAM" id="SSF47384">
    <property type="entry name" value="Homodimeric domain of signal transducing histidine kinase"/>
    <property type="match status" value="1"/>
</dbReference>
<dbReference type="GO" id="GO:0016036">
    <property type="term" value="P:cellular response to phosphate starvation"/>
    <property type="evidence" value="ECO:0007669"/>
    <property type="project" value="TreeGrafter"/>
</dbReference>
<dbReference type="Proteomes" id="UP000310314">
    <property type="component" value="Unassembled WGS sequence"/>
</dbReference>
<dbReference type="InterPro" id="IPR004358">
    <property type="entry name" value="Sig_transdc_His_kin-like_C"/>
</dbReference>
<dbReference type="PANTHER" id="PTHR45453:SF1">
    <property type="entry name" value="PHOSPHATE REGULON SENSOR PROTEIN PHOR"/>
    <property type="match status" value="1"/>
</dbReference>
<organism evidence="9 10">
    <name type="scientific">Maribacter algarum</name>
    <name type="common">ex Zhang et al. 2020</name>
    <dbReference type="NCBI Taxonomy" id="2578118"/>
    <lineage>
        <taxon>Bacteria</taxon>
        <taxon>Pseudomonadati</taxon>
        <taxon>Bacteroidota</taxon>
        <taxon>Flavobacteriia</taxon>
        <taxon>Flavobacteriales</taxon>
        <taxon>Flavobacteriaceae</taxon>
        <taxon>Maribacter</taxon>
    </lineage>
</organism>
<dbReference type="SMART" id="SM00387">
    <property type="entry name" value="HATPase_c"/>
    <property type="match status" value="1"/>
</dbReference>
<keyword evidence="4" id="KW-0808">Transferase</keyword>
<dbReference type="CDD" id="cd00075">
    <property type="entry name" value="HATPase"/>
    <property type="match status" value="1"/>
</dbReference>
<dbReference type="OrthoDB" id="1933776at2"/>
<dbReference type="GO" id="GO:0000155">
    <property type="term" value="F:phosphorelay sensor kinase activity"/>
    <property type="evidence" value="ECO:0007669"/>
    <property type="project" value="InterPro"/>
</dbReference>
<dbReference type="Gene3D" id="3.30.565.10">
    <property type="entry name" value="Histidine kinase-like ATPase, C-terminal domain"/>
    <property type="match status" value="1"/>
</dbReference>
<evidence type="ECO:0000256" key="2">
    <source>
        <dbReference type="ARBA" id="ARBA00012438"/>
    </source>
</evidence>
<evidence type="ECO:0000259" key="8">
    <source>
        <dbReference type="PROSITE" id="PS50109"/>
    </source>
</evidence>
<reference evidence="9 10" key="1">
    <citation type="submission" date="2019-05" db="EMBL/GenBank/DDBJ databases">
        <authorList>
            <person name="Zhang J.-Y."/>
            <person name="Feg X."/>
            <person name="Du Z.-J."/>
        </authorList>
    </citation>
    <scope>NUCLEOTIDE SEQUENCE [LARGE SCALE GENOMIC DNA]</scope>
    <source>
        <strain evidence="9 10">RZ26</strain>
    </source>
</reference>
<evidence type="ECO:0000256" key="1">
    <source>
        <dbReference type="ARBA" id="ARBA00000085"/>
    </source>
</evidence>
<comment type="caution">
    <text evidence="9">The sequence shown here is derived from an EMBL/GenBank/DDBJ whole genome shotgun (WGS) entry which is preliminary data.</text>
</comment>
<protein>
    <recommendedName>
        <fullName evidence="2">histidine kinase</fullName>
        <ecNumber evidence="2">2.7.13.3</ecNumber>
    </recommendedName>
</protein>
<accession>A0A5S3PV55</accession>
<evidence type="ECO:0000256" key="3">
    <source>
        <dbReference type="ARBA" id="ARBA00022553"/>
    </source>
</evidence>
<dbReference type="Pfam" id="PF02518">
    <property type="entry name" value="HATPase_c"/>
    <property type="match status" value="1"/>
</dbReference>
<sequence length="462" mass="53273">MKKRINILIVTAIITLLALTSIQVYLIYNTYELKKKAFLNETSDAIGRLDDEAELVVETAEIWGQEFVELLWEYRFENLGRDEFLNELRTERDSLSKAFNKLYQNEVRKSNLGYDVQFKKNIYSIIILDSVANDTVFAFNEENPIFVLGENFKDEEGYRVSQARWQTDYTQIDDQGVARTFEFLVTTRDQMSISEWKRIVLGRMAGLLIASVLVFLFVTGLFYYSIKNLIKQKKVADVKSDFINNITHELKTPLATLSLASKSLRQKEILQSPAIFENTLGIIDRQNSRLQKLIDQVMTNSLGSEDFVLNKEQVIDDDYFRNIIEDFSLSVQSQDLTIQKYIEPKEVVLRIDSFLFTTALFNILENAVKYGKESIEIKINTRLRNNHYEIEIQDNGIGISNKHQKEVFEKFYRVASGNVHNVKGLGLGLYYTRQVIDAHDGSISLMSEVNKGTSFIINIPVS</sequence>
<dbReference type="Gene3D" id="1.10.287.130">
    <property type="match status" value="1"/>
</dbReference>
<dbReference type="InterPro" id="IPR036097">
    <property type="entry name" value="HisK_dim/P_sf"/>
</dbReference>
<dbReference type="GO" id="GO:0004721">
    <property type="term" value="F:phosphoprotein phosphatase activity"/>
    <property type="evidence" value="ECO:0007669"/>
    <property type="project" value="TreeGrafter"/>
</dbReference>
<dbReference type="PRINTS" id="PR00344">
    <property type="entry name" value="BCTRLSENSOR"/>
</dbReference>
<keyword evidence="7" id="KW-0812">Transmembrane</keyword>
<dbReference type="SUPFAM" id="SSF55874">
    <property type="entry name" value="ATPase domain of HSP90 chaperone/DNA topoisomerase II/histidine kinase"/>
    <property type="match status" value="1"/>
</dbReference>
<feature type="domain" description="Histidine kinase" evidence="8">
    <location>
        <begin position="245"/>
        <end position="462"/>
    </location>
</feature>
<dbReference type="Pfam" id="PF00512">
    <property type="entry name" value="HisKA"/>
    <property type="match status" value="1"/>
</dbReference>
<evidence type="ECO:0000256" key="4">
    <source>
        <dbReference type="ARBA" id="ARBA00022679"/>
    </source>
</evidence>
<dbReference type="EC" id="2.7.13.3" evidence="2"/>
<dbReference type="FunFam" id="3.30.565.10:FF:000006">
    <property type="entry name" value="Sensor histidine kinase WalK"/>
    <property type="match status" value="1"/>
</dbReference>
<evidence type="ECO:0000256" key="7">
    <source>
        <dbReference type="SAM" id="Phobius"/>
    </source>
</evidence>
<evidence type="ECO:0000256" key="5">
    <source>
        <dbReference type="ARBA" id="ARBA00022777"/>
    </source>
</evidence>
<gene>
    <name evidence="9" type="ORF">FEE95_05205</name>
</gene>
<keyword evidence="6" id="KW-0902">Two-component regulatory system</keyword>
<dbReference type="InterPro" id="IPR050351">
    <property type="entry name" value="BphY/WalK/GraS-like"/>
</dbReference>
<proteinExistence type="predicted"/>
<feature type="transmembrane region" description="Helical" evidence="7">
    <location>
        <begin position="200"/>
        <end position="224"/>
    </location>
</feature>
<feature type="transmembrane region" description="Helical" evidence="7">
    <location>
        <begin position="6"/>
        <end position="28"/>
    </location>
</feature>
<keyword evidence="10" id="KW-1185">Reference proteome</keyword>
<keyword evidence="3" id="KW-0597">Phosphoprotein</keyword>
<dbReference type="SMART" id="SM00388">
    <property type="entry name" value="HisKA"/>
    <property type="match status" value="1"/>
</dbReference>
<evidence type="ECO:0000256" key="6">
    <source>
        <dbReference type="ARBA" id="ARBA00023012"/>
    </source>
</evidence>
<dbReference type="InterPro" id="IPR005467">
    <property type="entry name" value="His_kinase_dom"/>
</dbReference>
<keyword evidence="5 9" id="KW-0418">Kinase</keyword>
<dbReference type="PANTHER" id="PTHR45453">
    <property type="entry name" value="PHOSPHATE REGULON SENSOR PROTEIN PHOR"/>
    <property type="match status" value="1"/>
</dbReference>
<comment type="catalytic activity">
    <reaction evidence="1">
        <text>ATP + protein L-histidine = ADP + protein N-phospho-L-histidine.</text>
        <dbReference type="EC" id="2.7.13.3"/>
    </reaction>
</comment>
<dbReference type="GO" id="GO:0005886">
    <property type="term" value="C:plasma membrane"/>
    <property type="evidence" value="ECO:0007669"/>
    <property type="project" value="TreeGrafter"/>
</dbReference>
<dbReference type="InterPro" id="IPR036890">
    <property type="entry name" value="HATPase_C_sf"/>
</dbReference>
<dbReference type="PROSITE" id="PS50109">
    <property type="entry name" value="HIS_KIN"/>
    <property type="match status" value="1"/>
</dbReference>
<evidence type="ECO:0000313" key="9">
    <source>
        <dbReference type="EMBL" id="TMM58830.1"/>
    </source>
</evidence>
<name>A0A5S3PV55_9FLAO</name>
<dbReference type="EMBL" id="VATY01000001">
    <property type="protein sequence ID" value="TMM58830.1"/>
    <property type="molecule type" value="Genomic_DNA"/>
</dbReference>
<keyword evidence="7" id="KW-1133">Transmembrane helix</keyword>
<evidence type="ECO:0000313" key="10">
    <source>
        <dbReference type="Proteomes" id="UP000310314"/>
    </source>
</evidence>
<dbReference type="InterPro" id="IPR003594">
    <property type="entry name" value="HATPase_dom"/>
</dbReference>
<dbReference type="AlphaFoldDB" id="A0A5S3PV55"/>
<dbReference type="InterPro" id="IPR003661">
    <property type="entry name" value="HisK_dim/P_dom"/>
</dbReference>
<dbReference type="CDD" id="cd00082">
    <property type="entry name" value="HisKA"/>
    <property type="match status" value="1"/>
</dbReference>
<dbReference type="RefSeq" id="WP_138656763.1">
    <property type="nucleotide sequence ID" value="NZ_VATY01000001.1"/>
</dbReference>
<keyword evidence="7" id="KW-0472">Membrane</keyword>